<evidence type="ECO:0000313" key="1">
    <source>
        <dbReference type="EMBL" id="NVD39572.1"/>
    </source>
</evidence>
<dbReference type="Pfam" id="PF08889">
    <property type="entry name" value="WbqC"/>
    <property type="match status" value="1"/>
</dbReference>
<dbReference type="EMBL" id="JABWDU010000002">
    <property type="protein sequence ID" value="NVD39572.1"/>
    <property type="molecule type" value="Genomic_DNA"/>
</dbReference>
<dbReference type="InterPro" id="IPR014985">
    <property type="entry name" value="WbqC"/>
</dbReference>
<name>A0A7Y6UMW5_9HYPH</name>
<proteinExistence type="predicted"/>
<protein>
    <submittedName>
        <fullName evidence="1">WbqC family protein</fullName>
    </submittedName>
</protein>
<keyword evidence="2" id="KW-1185">Reference proteome</keyword>
<dbReference type="AlphaFoldDB" id="A0A7Y6UMW5"/>
<organism evidence="1 2">
    <name type="scientific">Ensifer oleiphilus</name>
    <dbReference type="NCBI Taxonomy" id="2742698"/>
    <lineage>
        <taxon>Bacteria</taxon>
        <taxon>Pseudomonadati</taxon>
        <taxon>Pseudomonadota</taxon>
        <taxon>Alphaproteobacteria</taxon>
        <taxon>Hyphomicrobiales</taxon>
        <taxon>Rhizobiaceae</taxon>
        <taxon>Sinorhizobium/Ensifer group</taxon>
        <taxon>Ensifer</taxon>
    </lineage>
</organism>
<reference evidence="1 2" key="1">
    <citation type="submission" date="2020-06" db="EMBL/GenBank/DDBJ databases">
        <authorList>
            <person name="Grouzdev D.S."/>
        </authorList>
    </citation>
    <scope>NUCLEOTIDE SEQUENCE [LARGE SCALE GENOMIC DNA]</scope>
    <source>
        <strain evidence="1 2">HO-A22</strain>
    </source>
</reference>
<comment type="caution">
    <text evidence="1">The sequence shown here is derived from an EMBL/GenBank/DDBJ whole genome shotgun (WGS) entry which is preliminary data.</text>
</comment>
<sequence>MYFPWVGMLEQIRLADIFVHYDDVQFSRGSFTNRVQIKTQNGIRWLTLPLQDYHLGQRIDEVRLDDRTDWRSRHRDILRQAYMKAPFVNEMLQLVDSVFEKDASTVADVARNSMLALASYFNLDRPKYVSSDVLTIGGTSSERVYDITAHLEGSAYITGHGARNYLDHGLFEKSGISVLYMAYECTPYPQLHGEFTPYVTALDLVANCGVDGAKVIHSGTVDWREFTR</sequence>
<dbReference type="Proteomes" id="UP000520198">
    <property type="component" value="Unassembled WGS sequence"/>
</dbReference>
<accession>A0A7Y6UMW5</accession>
<evidence type="ECO:0000313" key="2">
    <source>
        <dbReference type="Proteomes" id="UP000520198"/>
    </source>
</evidence>
<gene>
    <name evidence="1" type="ORF">HT585_11945</name>
</gene>